<evidence type="ECO:0000313" key="4">
    <source>
        <dbReference type="Proteomes" id="UP000050867"/>
    </source>
</evidence>
<organism evidence="3 4">
    <name type="scientific">Wenjunlia vitaminophila</name>
    <name type="common">Streptomyces vitaminophilus</name>
    <dbReference type="NCBI Taxonomy" id="76728"/>
    <lineage>
        <taxon>Bacteria</taxon>
        <taxon>Bacillati</taxon>
        <taxon>Actinomycetota</taxon>
        <taxon>Actinomycetes</taxon>
        <taxon>Kitasatosporales</taxon>
        <taxon>Streptomycetaceae</taxon>
        <taxon>Wenjunlia</taxon>
    </lineage>
</organism>
<feature type="domain" description="AAA+ ATPase" evidence="2">
    <location>
        <begin position="141"/>
        <end position="444"/>
    </location>
</feature>
<name>A0A0T6LU66_WENVI</name>
<dbReference type="InterPro" id="IPR027417">
    <property type="entry name" value="P-loop_NTPase"/>
</dbReference>
<proteinExistence type="predicted"/>
<reference evidence="3 4" key="1">
    <citation type="submission" date="2015-10" db="EMBL/GenBank/DDBJ databases">
        <title>Draft genome sequence of pyrrolomycin-producing Streptomyces vitaminophilus.</title>
        <authorList>
            <person name="Graham D.E."/>
            <person name="Mahan K.M."/>
            <person name="Klingeman D.M."/>
            <person name="Hettich R.L."/>
            <person name="Parry R.J."/>
        </authorList>
    </citation>
    <scope>NUCLEOTIDE SEQUENCE [LARGE SCALE GENOMIC DNA]</scope>
    <source>
        <strain evidence="3 4">ATCC 31673</strain>
    </source>
</reference>
<evidence type="ECO:0000313" key="3">
    <source>
        <dbReference type="EMBL" id="KRV49584.1"/>
    </source>
</evidence>
<feature type="region of interest" description="Disordered" evidence="1">
    <location>
        <begin position="1"/>
        <end position="66"/>
    </location>
</feature>
<keyword evidence="4" id="KW-1185">Reference proteome</keyword>
<dbReference type="InterPro" id="IPR049050">
    <property type="entry name" value="nSTAND3"/>
</dbReference>
<comment type="caution">
    <text evidence="3">The sequence shown here is derived from an EMBL/GenBank/DDBJ whole genome shotgun (WGS) entry which is preliminary data.</text>
</comment>
<evidence type="ECO:0000259" key="2">
    <source>
        <dbReference type="SMART" id="SM00382"/>
    </source>
</evidence>
<feature type="region of interest" description="Disordered" evidence="1">
    <location>
        <begin position="201"/>
        <end position="224"/>
    </location>
</feature>
<dbReference type="Pfam" id="PF20720">
    <property type="entry name" value="nSTAND3"/>
    <property type="match status" value="1"/>
</dbReference>
<dbReference type="SMART" id="SM00382">
    <property type="entry name" value="AAA"/>
    <property type="match status" value="1"/>
</dbReference>
<protein>
    <recommendedName>
        <fullName evidence="2">AAA+ ATPase domain-containing protein</fullName>
    </recommendedName>
</protein>
<dbReference type="EMBL" id="LLZU01000011">
    <property type="protein sequence ID" value="KRV49584.1"/>
    <property type="molecule type" value="Genomic_DNA"/>
</dbReference>
<dbReference type="InterPro" id="IPR003593">
    <property type="entry name" value="AAA+_ATPase"/>
</dbReference>
<dbReference type="STRING" id="76728.AQ490_19880"/>
<dbReference type="AlphaFoldDB" id="A0A0T6LU66"/>
<feature type="compositionally biased region" description="Basic and acidic residues" evidence="1">
    <location>
        <begin position="203"/>
        <end position="216"/>
    </location>
</feature>
<dbReference type="Proteomes" id="UP000050867">
    <property type="component" value="Unassembled WGS sequence"/>
</dbReference>
<gene>
    <name evidence="3" type="ORF">AQ490_19880</name>
</gene>
<sequence length="774" mass="84091">MVPTTGRGGDVAEHGDAAPGPQQPNPTPPAKGDDQQATDATRPEHKPFGEAGRSPLGSAGGAGGSATAHLARENLAHATTRSLRVHGDNQYYEGNLFVSQFVGTGSLAVVDGPVPTEELRRLDDVYLETPGYQRMKTVLRERHLLALCGEPGTGRTATALALLSELTDRRVVRLDNDTDLRHVSEEQLRANHGYVLELPSEDVWGHGRPEPEREGGTSRSQPGLVERPTELHLDRFRALLARIGAYGVLVIDSGDLADQVLLGRYGMRHVPPRAEEVLGRHLRLRLRDLPVTAQEEARAHAARPEVREALGLDELRPGEAALFAGHLADRQRGALSDEEFLDACAAFVPAQVREWFAGADRPGTLPAALPALRTAAFRIATAVFNGAAYGVVTEAGERLTWEMALTLDPEQAPGRRLFGTRADLRPALARSVLLDGELDLGESLVPARLIRFQGDGLATAVLHEVWHGYHNTRGPISRWLRSLCDDSTSYAWVWASIAAGVLCSWDWLYGYSEIILPMARLDSPVLRLSAATALAEASREASVRPAVQAVLREWVNSDEDAGALRATAALTHGYGLAAGSVSASLTEIGEVARADEDGELLDLTSYSVTRLLAGPEPETVVDRLGAWLRDGRRTHSDLVLVTALRMLRLKVTYLWGLGDVPHLAPHATWSLLTALATSRPEQAQRLADLVRHALVTARSGEDALDALAAWTRSAAEDEAQLAAACRLLPLVIVDDRDRDRLGHLLTRLVRDPDRPLDQGAARRMWDAVERGRNR</sequence>
<evidence type="ECO:0000256" key="1">
    <source>
        <dbReference type="SAM" id="MobiDB-lite"/>
    </source>
</evidence>
<dbReference type="eggNOG" id="ENOG5033VBK">
    <property type="taxonomic scope" value="Bacteria"/>
</dbReference>
<dbReference type="SUPFAM" id="SSF52540">
    <property type="entry name" value="P-loop containing nucleoside triphosphate hydrolases"/>
    <property type="match status" value="1"/>
</dbReference>
<accession>A0A0T6LU66</accession>